<feature type="domain" description="Reverse transcriptase" evidence="2">
    <location>
        <begin position="193"/>
        <end position="469"/>
    </location>
</feature>
<dbReference type="CDD" id="cd01650">
    <property type="entry name" value="RT_nLTR_like"/>
    <property type="match status" value="1"/>
</dbReference>
<dbReference type="InterPro" id="IPR043502">
    <property type="entry name" value="DNA/RNA_pol_sf"/>
</dbReference>
<feature type="region of interest" description="Disordered" evidence="1">
    <location>
        <begin position="648"/>
        <end position="673"/>
    </location>
</feature>
<evidence type="ECO:0000259" key="2">
    <source>
        <dbReference type="PROSITE" id="PS50878"/>
    </source>
</evidence>
<name>A0AAD8S4M9_LOLMU</name>
<organism evidence="3 4">
    <name type="scientific">Lolium multiflorum</name>
    <name type="common">Italian ryegrass</name>
    <name type="synonym">Lolium perenne subsp. multiflorum</name>
    <dbReference type="NCBI Taxonomy" id="4521"/>
    <lineage>
        <taxon>Eukaryota</taxon>
        <taxon>Viridiplantae</taxon>
        <taxon>Streptophyta</taxon>
        <taxon>Embryophyta</taxon>
        <taxon>Tracheophyta</taxon>
        <taxon>Spermatophyta</taxon>
        <taxon>Magnoliopsida</taxon>
        <taxon>Liliopsida</taxon>
        <taxon>Poales</taxon>
        <taxon>Poaceae</taxon>
        <taxon>BOP clade</taxon>
        <taxon>Pooideae</taxon>
        <taxon>Poodae</taxon>
        <taxon>Poeae</taxon>
        <taxon>Poeae Chloroplast Group 2 (Poeae type)</taxon>
        <taxon>Loliodinae</taxon>
        <taxon>Loliinae</taxon>
        <taxon>Lolium</taxon>
    </lineage>
</organism>
<dbReference type="Gene3D" id="3.60.10.10">
    <property type="entry name" value="Endonuclease/exonuclease/phosphatase"/>
    <property type="match status" value="1"/>
</dbReference>
<dbReference type="PANTHER" id="PTHR31635">
    <property type="entry name" value="REVERSE TRANSCRIPTASE DOMAIN-CONTAINING PROTEIN-RELATED"/>
    <property type="match status" value="1"/>
</dbReference>
<dbReference type="PROSITE" id="PS50878">
    <property type="entry name" value="RT_POL"/>
    <property type="match status" value="1"/>
</dbReference>
<protein>
    <recommendedName>
        <fullName evidence="2">Reverse transcriptase domain-containing protein</fullName>
    </recommendedName>
</protein>
<comment type="caution">
    <text evidence="3">The sequence shown here is derived from an EMBL/GenBank/DDBJ whole genome shotgun (WGS) entry which is preliminary data.</text>
</comment>
<dbReference type="AlphaFoldDB" id="A0AAD8S4M9"/>
<keyword evidence="4" id="KW-1185">Reference proteome</keyword>
<dbReference type="InterPro" id="IPR036691">
    <property type="entry name" value="Endo/exonu/phosph_ase_sf"/>
</dbReference>
<evidence type="ECO:0000313" key="4">
    <source>
        <dbReference type="Proteomes" id="UP001231189"/>
    </source>
</evidence>
<proteinExistence type="predicted"/>
<reference evidence="3" key="1">
    <citation type="submission" date="2023-07" db="EMBL/GenBank/DDBJ databases">
        <title>A chromosome-level genome assembly of Lolium multiflorum.</title>
        <authorList>
            <person name="Chen Y."/>
            <person name="Copetti D."/>
            <person name="Kolliker R."/>
            <person name="Studer B."/>
        </authorList>
    </citation>
    <scope>NUCLEOTIDE SEQUENCE</scope>
    <source>
        <strain evidence="3">02402/16</strain>
        <tissue evidence="3">Leaf</tissue>
    </source>
</reference>
<dbReference type="InterPro" id="IPR000477">
    <property type="entry name" value="RT_dom"/>
</dbReference>
<accession>A0AAD8S4M9</accession>
<gene>
    <name evidence="3" type="ORF">QYE76_062636</name>
</gene>
<dbReference type="SUPFAM" id="SSF56219">
    <property type="entry name" value="DNase I-like"/>
    <property type="match status" value="1"/>
</dbReference>
<dbReference type="EMBL" id="JAUUTY010000004">
    <property type="protein sequence ID" value="KAK1644831.1"/>
    <property type="molecule type" value="Genomic_DNA"/>
</dbReference>
<dbReference type="PANTHER" id="PTHR31635:SF196">
    <property type="entry name" value="REVERSE TRANSCRIPTASE DOMAIN-CONTAINING PROTEIN-RELATED"/>
    <property type="match status" value="1"/>
</dbReference>
<evidence type="ECO:0000313" key="3">
    <source>
        <dbReference type="EMBL" id="KAK1644831.1"/>
    </source>
</evidence>
<feature type="region of interest" description="Disordered" evidence="1">
    <location>
        <begin position="767"/>
        <end position="792"/>
    </location>
</feature>
<sequence length="792" mass="88447">MLDDDISIADWNTRGLNDPDRRTTVHNSLAASACHIACIQESKLSDIDPTAAYVGGYRLSGFAQRPAIGTRGGILILWDCSHISVSHVVMGDFFLSATVTIIHTGVSFKLTSVYGPTANDRKEDFFAELLAEKPLAGVKWLVTGDDFSEREVVEAIGQMPKDKAPGPDGFTGAFYKSCWSIIKADVMAAINLFSSLHAENFHWLNSANIVLLPKKEGAEDISEYRPISLIHTVAKIIAKMMASRLAPKMNDLISHSQSAFIKNRSIHDNFLFVRNYARRLHRTKTPALLFKLDIKKAFDSVRWDYLLELLQRLGFPAKFRDMLTALLRTSSSRVMLNGIPGTPISHGRGLRQGDPLSPLLFDIAIDPIQSLLTMATDRGLLSRLRGRGAYMRTSIYADDTVIFIAPVREEVDQFAQILQRFGEDTGLVTNLDKSSVVPIRCDDIDLPHVLHSFPAVIKSFPVRYLGLPLTVYRLKRSDLQHLEDKFAAKMVPWEGRNITVAGRTALVKSVLSSLAIFHLTPLNIPPGLMARLRSILRAFLWAGSDKTSGGKCKVNWKKVCRPLSLGGLGVLDLDKFATALRLRWPWLEWKDPTKAWVGLGNPCSEEDMDLFYAAIETLIMTYHTKGDFFLTIQNMGARVDHPITNYLGRKANQTNPKRTDSRKSNRGIMVPSQNGTNLSKHCLLVDVEDVGADRDDGILLMLHVRIADNQYTPLNPINRPLINGNDAGRSEEEGKQAVVVDEMAAEVSVVEAKWAWEEDRRQSLFEKHNKGAEWSARGKQSLPAENGERQRR</sequence>
<dbReference type="Pfam" id="PF00078">
    <property type="entry name" value="RVT_1"/>
    <property type="match status" value="1"/>
</dbReference>
<evidence type="ECO:0000256" key="1">
    <source>
        <dbReference type="SAM" id="MobiDB-lite"/>
    </source>
</evidence>
<dbReference type="SUPFAM" id="SSF56672">
    <property type="entry name" value="DNA/RNA polymerases"/>
    <property type="match status" value="1"/>
</dbReference>
<dbReference type="Proteomes" id="UP001231189">
    <property type="component" value="Unassembled WGS sequence"/>
</dbReference>